<proteinExistence type="predicted"/>
<evidence type="ECO:0000313" key="1">
    <source>
        <dbReference type="EMBL" id="MEY8764351.1"/>
    </source>
</evidence>
<keyword evidence="2" id="KW-1185">Reference proteome</keyword>
<reference evidence="1 2" key="1">
    <citation type="submission" date="2024-08" db="EMBL/GenBank/DDBJ databases">
        <title>Clostridium lapicellarii sp. nov., and Clostridium renhuaiense sp. nov., two species isolated from the mud in a fermentation cellar used for producing sauce-flavour Chinese liquors.</title>
        <authorList>
            <person name="Yang F."/>
            <person name="Wang H."/>
            <person name="Chen L.Q."/>
            <person name="Zhou N."/>
            <person name="Lu J.J."/>
            <person name="Pu X.X."/>
            <person name="Wan B."/>
            <person name="Wang L."/>
            <person name="Liu S.J."/>
        </authorList>
    </citation>
    <scope>NUCLEOTIDE SEQUENCE [LARGE SCALE GENOMIC DNA]</scope>
    <source>
        <strain evidence="1 2">MT-113</strain>
    </source>
</reference>
<evidence type="ECO:0000313" key="2">
    <source>
        <dbReference type="Proteomes" id="UP001565220"/>
    </source>
</evidence>
<protein>
    <submittedName>
        <fullName evidence="1">Uncharacterized protein</fullName>
    </submittedName>
</protein>
<dbReference type="Proteomes" id="UP001565220">
    <property type="component" value="Unassembled WGS sequence"/>
</dbReference>
<name>A0ABV4DZL5_9CLOT</name>
<organism evidence="1 2">
    <name type="scientific">Clostridium lapidicellarium</name>
    <dbReference type="NCBI Taxonomy" id="3240931"/>
    <lineage>
        <taxon>Bacteria</taxon>
        <taxon>Bacillati</taxon>
        <taxon>Bacillota</taxon>
        <taxon>Clostridia</taxon>
        <taxon>Eubacteriales</taxon>
        <taxon>Clostridiaceae</taxon>
        <taxon>Clostridium</taxon>
    </lineage>
</organism>
<comment type="caution">
    <text evidence="1">The sequence shown here is derived from an EMBL/GenBank/DDBJ whole genome shotgun (WGS) entry which is preliminary data.</text>
</comment>
<dbReference type="Gene3D" id="3.40.50.620">
    <property type="entry name" value="HUPs"/>
    <property type="match status" value="1"/>
</dbReference>
<dbReference type="EMBL" id="JBGFFE010000020">
    <property type="protein sequence ID" value="MEY8764351.1"/>
    <property type="molecule type" value="Genomic_DNA"/>
</dbReference>
<accession>A0ABV4DZL5</accession>
<sequence length="219" mass="25974">MVLGTFLHNNYNQKATKVAGAYSSKLKEKLQYVNVNLYDNLEIFLLYTRGFNGALSGNLAFQESTESYSPFYDVDFFEYCLSIPIKYRVDHKIYFKWIKSKYPEAAKYYYEKLHGKINTPLFITKNRWFIIRCINKFLKIIGLNGLYGTFTKNAMNPFDYWYENNKELQKFINSQYNDNIELLDFDKDVKEACIYLFNNGIMTEKFQVLTLLSVTKLLF</sequence>
<gene>
    <name evidence="1" type="ORF">AB8S09_11995</name>
</gene>
<dbReference type="RefSeq" id="WP_369869209.1">
    <property type="nucleotide sequence ID" value="NZ_JBGFFE010000020.1"/>
</dbReference>
<dbReference type="InterPro" id="IPR014729">
    <property type="entry name" value="Rossmann-like_a/b/a_fold"/>
</dbReference>